<feature type="domain" description="VWFA" evidence="3">
    <location>
        <begin position="96"/>
        <end position="311"/>
    </location>
</feature>
<dbReference type="InterPro" id="IPR002035">
    <property type="entry name" value="VWF_A"/>
</dbReference>
<keyword evidence="1" id="KW-0812">Transmembrane</keyword>
<name>A0ABU5ULI0_NODSP</name>
<dbReference type="EMBL" id="JAYGHK010000003">
    <property type="protein sequence ID" value="MEA5606669.1"/>
    <property type="molecule type" value="Genomic_DNA"/>
</dbReference>
<dbReference type="PROSITE" id="PS50234">
    <property type="entry name" value="VWFA"/>
    <property type="match status" value="1"/>
</dbReference>
<feature type="chain" id="PRO_5047416360" evidence="2">
    <location>
        <begin position="29"/>
        <end position="419"/>
    </location>
</feature>
<feature type="signal peptide" evidence="2">
    <location>
        <begin position="1"/>
        <end position="28"/>
    </location>
</feature>
<comment type="caution">
    <text evidence="4">The sequence shown here is derived from an EMBL/GenBank/DDBJ whole genome shotgun (WGS) entry which is preliminary data.</text>
</comment>
<evidence type="ECO:0000256" key="1">
    <source>
        <dbReference type="SAM" id="Phobius"/>
    </source>
</evidence>
<evidence type="ECO:0000313" key="5">
    <source>
        <dbReference type="Proteomes" id="UP001303285"/>
    </source>
</evidence>
<dbReference type="Proteomes" id="UP001303285">
    <property type="component" value="Unassembled WGS sequence"/>
</dbReference>
<sequence>MSTIIASLTHKLSLSLLVVASLASPSWAKENVAEIVNNPTVNDDRVTIRIKVKNEAERPVMGLQDTDFKLLVDQKEVRFATRDWKSPEESVPPPAWILVMLDFSGSMNQLDSGGTKKITGAINAVRQFIQVLSQRGGNTQISIVPFGESGSRCQGYPVNKETLDKFFAANDFKLQNHLNYLAKSTPCASTNLYEPLNQAVRFLATSEEERFYVAENSDQPQPRLSIILLSDGYHNKANEQQDFTALTNLFRRNPLITVHTLGYGLTPQQLGQKYKLGRPATRADIGSGKVPEAEFVDQKRLEEIAKLTGGITEFSGNAKAIAANLQLFLNALLGEYEITYTQPNAERGAKHDVQVVVNIPGGKPVESPPKAYRISVFGRSLPLVVRLIMLIFTLLAIALGGIVPFYFWGKHLKQEALQD</sequence>
<dbReference type="RefSeq" id="WP_017804136.1">
    <property type="nucleotide sequence ID" value="NZ_JAYGHK010000003.1"/>
</dbReference>
<gene>
    <name evidence="4" type="ORF">VB695_00945</name>
</gene>
<organism evidence="4 5">
    <name type="scientific">Nodularia spumigena UHCC 0060</name>
    <dbReference type="NCBI Taxonomy" id="3110300"/>
    <lineage>
        <taxon>Bacteria</taxon>
        <taxon>Bacillati</taxon>
        <taxon>Cyanobacteriota</taxon>
        <taxon>Cyanophyceae</taxon>
        <taxon>Nostocales</taxon>
        <taxon>Nodulariaceae</taxon>
        <taxon>Nodularia</taxon>
    </lineage>
</organism>
<proteinExistence type="predicted"/>
<dbReference type="InterPro" id="IPR036465">
    <property type="entry name" value="vWFA_dom_sf"/>
</dbReference>
<protein>
    <submittedName>
        <fullName evidence="4">VWA domain-containing protein</fullName>
    </submittedName>
</protein>
<keyword evidence="1" id="KW-0472">Membrane</keyword>
<dbReference type="CDD" id="cd00198">
    <property type="entry name" value="vWFA"/>
    <property type="match status" value="1"/>
</dbReference>
<accession>A0ABU5ULI0</accession>
<dbReference type="SUPFAM" id="SSF53300">
    <property type="entry name" value="vWA-like"/>
    <property type="match status" value="1"/>
</dbReference>
<evidence type="ECO:0000259" key="3">
    <source>
        <dbReference type="PROSITE" id="PS50234"/>
    </source>
</evidence>
<keyword evidence="1" id="KW-1133">Transmembrane helix</keyword>
<evidence type="ECO:0000256" key="2">
    <source>
        <dbReference type="SAM" id="SignalP"/>
    </source>
</evidence>
<reference evidence="4 5" key="1">
    <citation type="submission" date="2023-12" db="EMBL/GenBank/DDBJ databases">
        <title>Baltic Sea Cyanobacteria.</title>
        <authorList>
            <person name="Delbaje E."/>
            <person name="Fewer D.P."/>
            <person name="Shishido T.K."/>
        </authorList>
    </citation>
    <scope>NUCLEOTIDE SEQUENCE [LARGE SCALE GENOMIC DNA]</scope>
    <source>
        <strain evidence="4 5">UHCC 0060</strain>
    </source>
</reference>
<keyword evidence="2" id="KW-0732">Signal</keyword>
<feature type="transmembrane region" description="Helical" evidence="1">
    <location>
        <begin position="383"/>
        <end position="408"/>
    </location>
</feature>
<keyword evidence="5" id="KW-1185">Reference proteome</keyword>
<dbReference type="Gene3D" id="3.40.50.410">
    <property type="entry name" value="von Willebrand factor, type A domain"/>
    <property type="match status" value="1"/>
</dbReference>
<evidence type="ECO:0000313" key="4">
    <source>
        <dbReference type="EMBL" id="MEA5606669.1"/>
    </source>
</evidence>